<evidence type="ECO:0000256" key="1">
    <source>
        <dbReference type="ARBA" id="ARBA00004370"/>
    </source>
</evidence>
<evidence type="ECO:0000259" key="19">
    <source>
        <dbReference type="PROSITE" id="PS50056"/>
    </source>
</evidence>
<evidence type="ECO:0000256" key="14">
    <source>
        <dbReference type="ARBA" id="ARBA00052505"/>
    </source>
</evidence>
<evidence type="ECO:0000256" key="16">
    <source>
        <dbReference type="ARBA" id="ARBA00052780"/>
    </source>
</evidence>
<dbReference type="PROSITE" id="PS00383">
    <property type="entry name" value="TYR_PHOSPHATASE_1"/>
    <property type="match status" value="1"/>
</dbReference>
<evidence type="ECO:0000259" key="18">
    <source>
        <dbReference type="PROSITE" id="PS50054"/>
    </source>
</evidence>
<keyword evidence="20" id="KW-1185">Reference proteome</keyword>
<evidence type="ECO:0000256" key="10">
    <source>
        <dbReference type="ARBA" id="ARBA00024192"/>
    </source>
</evidence>
<dbReference type="PROSITE" id="PS50054">
    <property type="entry name" value="TYR_PHOSPHATASE_DUAL"/>
    <property type="match status" value="1"/>
</dbReference>
<keyword evidence="8" id="KW-0594">Phospholipid biosynthesis</keyword>
<dbReference type="SMART" id="SM00195">
    <property type="entry name" value="DSPc"/>
    <property type="match status" value="1"/>
</dbReference>
<dbReference type="Proteomes" id="UP000095287">
    <property type="component" value="Unplaced"/>
</dbReference>
<protein>
    <recommendedName>
        <fullName evidence="17">Phosphatidylglycerophosphatase and protein-tyrosine phosphatase 1</fullName>
        <ecNumber evidence="11">3.1.3.27</ecNumber>
    </recommendedName>
</protein>
<evidence type="ECO:0000256" key="8">
    <source>
        <dbReference type="ARBA" id="ARBA00023209"/>
    </source>
</evidence>
<keyword evidence="6" id="KW-0443">Lipid metabolism</keyword>
<reference evidence="21" key="1">
    <citation type="submission" date="2016-11" db="UniProtKB">
        <authorList>
            <consortium name="WormBaseParasite"/>
        </authorList>
    </citation>
    <scope>IDENTIFICATION</scope>
</reference>
<evidence type="ECO:0000313" key="20">
    <source>
        <dbReference type="Proteomes" id="UP000095287"/>
    </source>
</evidence>
<evidence type="ECO:0000256" key="17">
    <source>
        <dbReference type="ARBA" id="ARBA00069309"/>
    </source>
</evidence>
<accession>A0A1I7ZJY4</accession>
<comment type="catalytic activity">
    <reaction evidence="13">
        <text>a 1-acyl-2-hexanoyl-sn-glycero-3-phospho-(1D-myo-inositol-5-phosphate) + H2O = a 1-acyl-2-hexanoyl-sn-glycero-3-phospho-(1D-myo-inositol) + phosphate</text>
        <dbReference type="Rhea" id="RHEA:42320"/>
        <dbReference type="ChEBI" id="CHEBI:15377"/>
        <dbReference type="ChEBI" id="CHEBI:43474"/>
        <dbReference type="ChEBI" id="CHEBI:78930"/>
        <dbReference type="ChEBI" id="CHEBI:78931"/>
    </reaction>
    <physiologicalReaction direction="left-to-right" evidence="13">
        <dbReference type="Rhea" id="RHEA:42321"/>
    </physiologicalReaction>
</comment>
<dbReference type="PROSITE" id="PS50056">
    <property type="entry name" value="TYR_PHOSPHATASE_2"/>
    <property type="match status" value="1"/>
</dbReference>
<comment type="pathway">
    <text evidence="2">Lipid metabolism.</text>
</comment>
<evidence type="ECO:0000256" key="7">
    <source>
        <dbReference type="ARBA" id="ARBA00023136"/>
    </source>
</evidence>
<dbReference type="GO" id="GO:0016020">
    <property type="term" value="C:membrane"/>
    <property type="evidence" value="ECO:0007669"/>
    <property type="project" value="UniProtKB-SubCell"/>
</dbReference>
<comment type="pathway">
    <text evidence="10">Phospholipid metabolism; phosphatidylglycerol biosynthesis; phosphatidylglycerol from CDP-diacylglycerol: step 2/2.</text>
</comment>
<dbReference type="EC" id="3.1.3.27" evidence="11"/>
<evidence type="ECO:0000256" key="4">
    <source>
        <dbReference type="ARBA" id="ARBA00022801"/>
    </source>
</evidence>
<dbReference type="AlphaFoldDB" id="A0A1I7ZJY4"/>
<keyword evidence="5" id="KW-0904">Protein phosphatase</keyword>
<dbReference type="InterPro" id="IPR029021">
    <property type="entry name" value="Prot-tyrosine_phosphatase-like"/>
</dbReference>
<dbReference type="InterPro" id="IPR000387">
    <property type="entry name" value="Tyr_Pase_dom"/>
</dbReference>
<comment type="catalytic activity">
    <reaction evidence="15">
        <text>1,2-di-(9Z-octadecenoyl)-sn-glycero-3-phospho-(1'-sn-glycerol-3'-phosphate) + H2O = 1,2-di-(9Z-octadecenoyl)-sn-glycero-3-phospho-(1'-sn-glycerol) + phosphate</text>
        <dbReference type="Rhea" id="RHEA:42304"/>
        <dbReference type="ChEBI" id="CHEBI:15377"/>
        <dbReference type="ChEBI" id="CHEBI:43474"/>
        <dbReference type="ChEBI" id="CHEBI:75163"/>
        <dbReference type="ChEBI" id="CHEBI:78907"/>
    </reaction>
    <physiologicalReaction direction="left-to-right" evidence="15">
        <dbReference type="Rhea" id="RHEA:42305"/>
    </physiologicalReaction>
</comment>
<evidence type="ECO:0000256" key="13">
    <source>
        <dbReference type="ARBA" id="ARBA00051818"/>
    </source>
</evidence>
<comment type="catalytic activity">
    <reaction evidence="16">
        <text>1,2-dioctanoyl-sn-glycero-3-phospho-(1D-myo-inositol-5-phosphate) + H2O = 1,2-dioctanoyl-sn-glycero-3-phospho-(1D-myo-inositol) + phosphate</text>
        <dbReference type="Rhea" id="RHEA:42308"/>
        <dbReference type="ChEBI" id="CHEBI:15377"/>
        <dbReference type="ChEBI" id="CHEBI:43474"/>
        <dbReference type="ChEBI" id="CHEBI:65221"/>
        <dbReference type="ChEBI" id="CHEBI:78911"/>
    </reaction>
    <physiologicalReaction direction="left-to-right" evidence="16">
        <dbReference type="Rhea" id="RHEA:42309"/>
    </physiologicalReaction>
</comment>
<keyword evidence="3" id="KW-0444">Lipid biosynthesis</keyword>
<dbReference type="GO" id="GO:0004721">
    <property type="term" value="F:phosphoprotein phosphatase activity"/>
    <property type="evidence" value="ECO:0007669"/>
    <property type="project" value="UniProtKB-KW"/>
</dbReference>
<evidence type="ECO:0000313" key="21">
    <source>
        <dbReference type="WBParaSite" id="L893_g27152.t1"/>
    </source>
</evidence>
<keyword evidence="4" id="KW-0378">Hydrolase</keyword>
<comment type="catalytic activity">
    <reaction evidence="14">
        <text>1,2-dibutyryl-sn-glycero-3-phospho-(1D-myo-inositol-5-phosphate) + H2O = 1,2-dibutyryl-sn-glycero-3-phospho-(1D-myo-inositol) + phosphate</text>
        <dbReference type="Rhea" id="RHEA:42584"/>
        <dbReference type="ChEBI" id="CHEBI:15377"/>
        <dbReference type="ChEBI" id="CHEBI:43474"/>
        <dbReference type="ChEBI" id="CHEBI:82605"/>
        <dbReference type="ChEBI" id="CHEBI:82606"/>
    </reaction>
    <physiologicalReaction direction="left-to-right" evidence="14">
        <dbReference type="Rhea" id="RHEA:42585"/>
    </physiologicalReaction>
</comment>
<evidence type="ECO:0000256" key="11">
    <source>
        <dbReference type="ARBA" id="ARBA00024224"/>
    </source>
</evidence>
<dbReference type="GO" id="GO:0005737">
    <property type="term" value="C:cytoplasm"/>
    <property type="evidence" value="ECO:0007669"/>
    <property type="project" value="UniProtKB-ARBA"/>
</dbReference>
<evidence type="ECO:0000256" key="6">
    <source>
        <dbReference type="ARBA" id="ARBA00023098"/>
    </source>
</evidence>
<dbReference type="PANTHER" id="PTHR46274:SF6">
    <property type="entry name" value="TYR_PHOSPHATASE_2 DOMAIN-CONTAINING PROTEIN"/>
    <property type="match status" value="1"/>
</dbReference>
<dbReference type="InterPro" id="IPR020422">
    <property type="entry name" value="TYR_PHOSPHATASE_DUAL_dom"/>
</dbReference>
<name>A0A1I7ZJY4_9BILA</name>
<keyword evidence="7" id="KW-0472">Membrane</keyword>
<proteinExistence type="predicted"/>
<dbReference type="SUPFAM" id="SSF52799">
    <property type="entry name" value="(Phosphotyrosine protein) phosphatases II"/>
    <property type="match status" value="1"/>
</dbReference>
<dbReference type="GO" id="GO:0008654">
    <property type="term" value="P:phospholipid biosynthetic process"/>
    <property type="evidence" value="ECO:0007669"/>
    <property type="project" value="UniProtKB-KW"/>
</dbReference>
<evidence type="ECO:0000256" key="12">
    <source>
        <dbReference type="ARBA" id="ARBA00050944"/>
    </source>
</evidence>
<sequence>MGLFNDKTHFQYMRIFRFASQSLRTDIYATGCYPPGYLLVIAAADMFSSLIFYPSLGYNLLRNRLQPTSWAWYNRIDDSLLVGALPFQSMIPELRKENVGGIVCCTEEFETKSLPTTMTKEAWEDEQFKFHAVPMQDFTGTTSRQNIQSAVEFMEEIASTGKTVYVHCKAGRTRSATVAISYLMKRNDWAPNVAFEHLKSKRPQVLLRSAHWRTVNEYRRFLDSLKQQNSKLSV</sequence>
<evidence type="ECO:0000256" key="15">
    <source>
        <dbReference type="ARBA" id="ARBA00052632"/>
    </source>
</evidence>
<comment type="catalytic activity">
    <reaction evidence="12">
        <text>a 1,2-diacyl-sn-glycero-3-phospho-(1'-sn-glycero-3'-phosphate) + H2O = a 1,2-diacyl-sn-glycero-3-phospho-(1'-sn-glycerol) + phosphate</text>
        <dbReference type="Rhea" id="RHEA:33751"/>
        <dbReference type="ChEBI" id="CHEBI:15377"/>
        <dbReference type="ChEBI" id="CHEBI:43474"/>
        <dbReference type="ChEBI" id="CHEBI:60110"/>
        <dbReference type="ChEBI" id="CHEBI:64716"/>
        <dbReference type="EC" id="3.1.3.27"/>
    </reaction>
    <physiologicalReaction direction="left-to-right" evidence="12">
        <dbReference type="Rhea" id="RHEA:33752"/>
    </physiologicalReaction>
</comment>
<feature type="domain" description="Tyrosine-protein phosphatase" evidence="18">
    <location>
        <begin position="72"/>
        <end position="224"/>
    </location>
</feature>
<evidence type="ECO:0000256" key="3">
    <source>
        <dbReference type="ARBA" id="ARBA00022516"/>
    </source>
</evidence>
<dbReference type="FunFam" id="3.90.190.10:FF:000060">
    <property type="entry name" value="Phosphatidylglycerophosphatase and protein-tyrosine phosphatase 1"/>
    <property type="match status" value="1"/>
</dbReference>
<feature type="domain" description="Tyrosine specific protein phosphatases" evidence="19">
    <location>
        <begin position="145"/>
        <end position="213"/>
    </location>
</feature>
<dbReference type="GO" id="GO:0008962">
    <property type="term" value="F:phosphatidylglycerophosphatase activity"/>
    <property type="evidence" value="ECO:0007669"/>
    <property type="project" value="UniProtKB-EC"/>
</dbReference>
<evidence type="ECO:0000256" key="9">
    <source>
        <dbReference type="ARBA" id="ARBA00023264"/>
    </source>
</evidence>
<evidence type="ECO:0000256" key="5">
    <source>
        <dbReference type="ARBA" id="ARBA00022912"/>
    </source>
</evidence>
<dbReference type="PANTHER" id="PTHR46274">
    <property type="entry name" value="PHOSPHATIDYLINOSITOL PHOSPHATASE"/>
    <property type="match status" value="1"/>
</dbReference>
<evidence type="ECO:0000256" key="2">
    <source>
        <dbReference type="ARBA" id="ARBA00005189"/>
    </source>
</evidence>
<dbReference type="InterPro" id="IPR044596">
    <property type="entry name" value="PTPMT1-like"/>
</dbReference>
<comment type="subcellular location">
    <subcellularLocation>
        <location evidence="1">Membrane</location>
    </subcellularLocation>
</comment>
<organism evidence="20 21">
    <name type="scientific">Steinernema glaseri</name>
    <dbReference type="NCBI Taxonomy" id="37863"/>
    <lineage>
        <taxon>Eukaryota</taxon>
        <taxon>Metazoa</taxon>
        <taxon>Ecdysozoa</taxon>
        <taxon>Nematoda</taxon>
        <taxon>Chromadorea</taxon>
        <taxon>Rhabditida</taxon>
        <taxon>Tylenchina</taxon>
        <taxon>Panagrolaimomorpha</taxon>
        <taxon>Strongyloidoidea</taxon>
        <taxon>Steinernematidae</taxon>
        <taxon>Steinernema</taxon>
    </lineage>
</organism>
<dbReference type="WBParaSite" id="L893_g27152.t1">
    <property type="protein sequence ID" value="L893_g27152.t1"/>
    <property type="gene ID" value="L893_g27152"/>
</dbReference>
<keyword evidence="9" id="KW-1208">Phospholipid metabolism</keyword>
<dbReference type="CDD" id="cd14524">
    <property type="entry name" value="PTPMT1"/>
    <property type="match status" value="1"/>
</dbReference>
<dbReference type="Pfam" id="PF00782">
    <property type="entry name" value="DSPc"/>
    <property type="match status" value="1"/>
</dbReference>
<dbReference type="Gene3D" id="3.90.190.10">
    <property type="entry name" value="Protein tyrosine phosphatase superfamily"/>
    <property type="match status" value="1"/>
</dbReference>
<dbReference type="InterPro" id="IPR000340">
    <property type="entry name" value="Dual-sp_phosphatase_cat-dom"/>
</dbReference>
<dbReference type="InterPro" id="IPR016130">
    <property type="entry name" value="Tyr_Pase_AS"/>
</dbReference>